<name>A0A838Y7N4_9NEIS</name>
<evidence type="ECO:0000313" key="2">
    <source>
        <dbReference type="EMBL" id="MBA4708557.1"/>
    </source>
</evidence>
<keyword evidence="3" id="KW-1185">Reference proteome</keyword>
<dbReference type="EMBL" id="JACERN010000024">
    <property type="protein sequence ID" value="MBA4708557.1"/>
    <property type="molecule type" value="Genomic_DNA"/>
</dbReference>
<evidence type="ECO:0000256" key="1">
    <source>
        <dbReference type="SAM" id="SignalP"/>
    </source>
</evidence>
<feature type="chain" id="PRO_5032584588" evidence="1">
    <location>
        <begin position="21"/>
        <end position="180"/>
    </location>
</feature>
<reference evidence="2 3" key="1">
    <citation type="submission" date="2020-07" db="EMBL/GenBank/DDBJ databases">
        <title>Draft genome sequence of violacein-producing bacteria and related species.</title>
        <authorList>
            <person name="Wilson H.S."/>
            <person name="De Leon M.E."/>
        </authorList>
    </citation>
    <scope>NUCLEOTIDE SEQUENCE [LARGE SCALE GENOMIC DNA]</scope>
    <source>
        <strain evidence="2 3">HSC-21Su07</strain>
    </source>
</reference>
<feature type="signal peptide" evidence="1">
    <location>
        <begin position="1"/>
        <end position="20"/>
    </location>
</feature>
<proteinExistence type="predicted"/>
<keyword evidence="1" id="KW-0732">Signal</keyword>
<dbReference type="AlphaFoldDB" id="A0A838Y7N4"/>
<dbReference type="Proteomes" id="UP000545606">
    <property type="component" value="Unassembled WGS sequence"/>
</dbReference>
<comment type="caution">
    <text evidence="2">The sequence shown here is derived from an EMBL/GenBank/DDBJ whole genome shotgun (WGS) entry which is preliminary data.</text>
</comment>
<accession>A0A838Y7N4</accession>
<dbReference type="RefSeq" id="WP_181835725.1">
    <property type="nucleotide sequence ID" value="NZ_JACERN010000024.1"/>
</dbReference>
<organism evidence="2 3">
    <name type="scientific">Aquitalea aquatica</name>
    <dbReference type="NCBI Taxonomy" id="3044273"/>
    <lineage>
        <taxon>Bacteria</taxon>
        <taxon>Pseudomonadati</taxon>
        <taxon>Pseudomonadota</taxon>
        <taxon>Betaproteobacteria</taxon>
        <taxon>Neisseriales</taxon>
        <taxon>Chromobacteriaceae</taxon>
        <taxon>Aquitalea</taxon>
    </lineage>
</organism>
<protein>
    <submittedName>
        <fullName evidence="2">Uncharacterized protein</fullName>
    </submittedName>
</protein>
<gene>
    <name evidence="2" type="ORF">H2Z84_09190</name>
</gene>
<sequence>MQQVNKFITLLILLPGLSFAKGAICIGNVQFTYTDKKWAKKNNQLIRKNSLTTQRLIISNTDPNNPAIRPISESDVQEGLGEKGVWYLGGVAGTSGPASLAMENGFSIYETTDACGITYKNGTSGTGLCYIARIIGKTSDIEINAGSVSFEEENKVVDAYKKRSIKEFRRVVYSATIGCQ</sequence>
<evidence type="ECO:0000313" key="3">
    <source>
        <dbReference type="Proteomes" id="UP000545606"/>
    </source>
</evidence>